<keyword evidence="4" id="KW-0812">Transmembrane</keyword>
<dbReference type="PANTHER" id="PTHR43280">
    <property type="entry name" value="ARAC-FAMILY TRANSCRIPTIONAL REGULATOR"/>
    <property type="match status" value="1"/>
</dbReference>
<name>A0A644TGH1_9ZZZZ</name>
<dbReference type="GO" id="GO:0003700">
    <property type="term" value="F:DNA-binding transcription factor activity"/>
    <property type="evidence" value="ECO:0007669"/>
    <property type="project" value="InterPro"/>
</dbReference>
<feature type="domain" description="HTH araC/xylS-type" evidence="5">
    <location>
        <begin position="534"/>
        <end position="632"/>
    </location>
</feature>
<keyword evidence="2" id="KW-0238">DNA-binding</keyword>
<feature type="transmembrane region" description="Helical" evidence="4">
    <location>
        <begin position="97"/>
        <end position="116"/>
    </location>
</feature>
<dbReference type="InterPro" id="IPR041522">
    <property type="entry name" value="CdaR_GGDEF"/>
</dbReference>
<evidence type="ECO:0000256" key="4">
    <source>
        <dbReference type="SAM" id="Phobius"/>
    </source>
</evidence>
<feature type="transmembrane region" description="Helical" evidence="4">
    <location>
        <begin position="6"/>
        <end position="27"/>
    </location>
</feature>
<protein>
    <submittedName>
        <fullName evidence="6">HTH-type transcriptional activator RhaR</fullName>
    </submittedName>
</protein>
<evidence type="ECO:0000256" key="3">
    <source>
        <dbReference type="ARBA" id="ARBA00023163"/>
    </source>
</evidence>
<sequence>MSLFSNIIAPLIAGLFFLLYFVYFIIANPSRVSSYWYFIVFLVCMSIFSLGRPLQLILGPHPAPLIVVNVRVFLLCAVIAPVIILGSDLFNQRRKSGLEISVVSVGVLLGLTYVLFNTLGTKSSKVLFQFAGMTAYDNLTPERNPPFYGREVTIAVQVVTGALMFFSSSIKLTRLKFGSSFRALMKNKYFLFNGGVSIFAVAFIVGSLTKKWEIYYTVSILSATLFGWSVLIDVREVYCKYEKLLPFIKEDIIDNVAFSSFSKTKLTDMLSCLGKVCPNTIVMIKIVGDGAEPLKELSLMDEAIEIATTHLARVFDEDAYLPLPLTKGRIGIALRLPTGKEPNGKTAMWDILEKIQKEIDRDLERSVVIGIGRSYERVEDLRKSYHEALNAQEYAEHFGNADIVHVDTISEQDPRINAYPVKEKEKLLSLIKMGDPGGSRRAFSDFMEKFTRFIAEKPDALTLRLYELLGSMIDAAILGGGDEAKLNELVGNCFDDIGHVKDAQTAERWLSQIVVETANLVAHVYEKRSKSLIRNAIRYIDENYGQPLSYKDVAKEVFISPSYFLSLFKQETGLTFVDHLTAVRIDKAKELLASSEKSIAEVAYEVGFNNPNYFSSIFKKLTGSTAKEFRAGI</sequence>
<dbReference type="InterPro" id="IPR020449">
    <property type="entry name" value="Tscrpt_reg_AraC-type_HTH"/>
</dbReference>
<dbReference type="PROSITE" id="PS00041">
    <property type="entry name" value="HTH_ARAC_FAMILY_1"/>
    <property type="match status" value="1"/>
</dbReference>
<dbReference type="PROSITE" id="PS01124">
    <property type="entry name" value="HTH_ARAC_FAMILY_2"/>
    <property type="match status" value="1"/>
</dbReference>
<evidence type="ECO:0000256" key="1">
    <source>
        <dbReference type="ARBA" id="ARBA00023015"/>
    </source>
</evidence>
<dbReference type="PANTHER" id="PTHR43280:SF2">
    <property type="entry name" value="HTH-TYPE TRANSCRIPTIONAL REGULATOR EXSA"/>
    <property type="match status" value="1"/>
</dbReference>
<evidence type="ECO:0000256" key="2">
    <source>
        <dbReference type="ARBA" id="ARBA00023125"/>
    </source>
</evidence>
<dbReference type="Pfam" id="PF12833">
    <property type="entry name" value="HTH_18"/>
    <property type="match status" value="1"/>
</dbReference>
<feature type="transmembrane region" description="Helical" evidence="4">
    <location>
        <begin position="147"/>
        <end position="168"/>
    </location>
</feature>
<evidence type="ECO:0000259" key="5">
    <source>
        <dbReference type="PROSITE" id="PS01124"/>
    </source>
</evidence>
<dbReference type="SUPFAM" id="SSF46689">
    <property type="entry name" value="Homeodomain-like"/>
    <property type="match status" value="2"/>
</dbReference>
<dbReference type="AlphaFoldDB" id="A0A644TGH1"/>
<dbReference type="GO" id="GO:0043565">
    <property type="term" value="F:sequence-specific DNA binding"/>
    <property type="evidence" value="ECO:0007669"/>
    <property type="project" value="InterPro"/>
</dbReference>
<dbReference type="EMBL" id="VSSQ01000030">
    <property type="protein sequence ID" value="MPL65960.1"/>
    <property type="molecule type" value="Genomic_DNA"/>
</dbReference>
<accession>A0A644TGH1</accession>
<dbReference type="InterPro" id="IPR009057">
    <property type="entry name" value="Homeodomain-like_sf"/>
</dbReference>
<keyword evidence="3" id="KW-0804">Transcription</keyword>
<dbReference type="PRINTS" id="PR00032">
    <property type="entry name" value="HTHARAC"/>
</dbReference>
<dbReference type="InterPro" id="IPR018062">
    <property type="entry name" value="HTH_AraC-typ_CS"/>
</dbReference>
<evidence type="ECO:0000313" key="6">
    <source>
        <dbReference type="EMBL" id="MPL65960.1"/>
    </source>
</evidence>
<feature type="transmembrane region" description="Helical" evidence="4">
    <location>
        <begin position="63"/>
        <end position="85"/>
    </location>
</feature>
<feature type="transmembrane region" description="Helical" evidence="4">
    <location>
        <begin position="214"/>
        <end position="234"/>
    </location>
</feature>
<proteinExistence type="predicted"/>
<dbReference type="Pfam" id="PF17853">
    <property type="entry name" value="GGDEF_2"/>
    <property type="match status" value="1"/>
</dbReference>
<comment type="caution">
    <text evidence="6">The sequence shown here is derived from an EMBL/GenBank/DDBJ whole genome shotgun (WGS) entry which is preliminary data.</text>
</comment>
<keyword evidence="4" id="KW-1133">Transmembrane helix</keyword>
<dbReference type="SMART" id="SM00342">
    <property type="entry name" value="HTH_ARAC"/>
    <property type="match status" value="1"/>
</dbReference>
<reference evidence="6" key="1">
    <citation type="submission" date="2019-08" db="EMBL/GenBank/DDBJ databases">
        <authorList>
            <person name="Kucharzyk K."/>
            <person name="Murdoch R.W."/>
            <person name="Higgins S."/>
            <person name="Loffler F."/>
        </authorList>
    </citation>
    <scope>NUCLEOTIDE SEQUENCE</scope>
</reference>
<feature type="transmembrane region" description="Helical" evidence="4">
    <location>
        <begin position="189"/>
        <end position="208"/>
    </location>
</feature>
<organism evidence="6">
    <name type="scientific">bioreactor metagenome</name>
    <dbReference type="NCBI Taxonomy" id="1076179"/>
    <lineage>
        <taxon>unclassified sequences</taxon>
        <taxon>metagenomes</taxon>
        <taxon>ecological metagenomes</taxon>
    </lineage>
</organism>
<dbReference type="InterPro" id="IPR018060">
    <property type="entry name" value="HTH_AraC"/>
</dbReference>
<dbReference type="Gene3D" id="1.10.10.60">
    <property type="entry name" value="Homeodomain-like"/>
    <property type="match status" value="2"/>
</dbReference>
<keyword evidence="4" id="KW-0472">Membrane</keyword>
<feature type="transmembrane region" description="Helical" evidence="4">
    <location>
        <begin position="34"/>
        <end position="51"/>
    </location>
</feature>
<keyword evidence="1" id="KW-0805">Transcription regulation</keyword>
<gene>
    <name evidence="6" type="primary">rhaR_11</name>
    <name evidence="6" type="ORF">SDC9_11625</name>
</gene>